<feature type="region of interest" description="Disordered" evidence="1">
    <location>
        <begin position="66"/>
        <end position="105"/>
    </location>
</feature>
<evidence type="ECO:0000256" key="1">
    <source>
        <dbReference type="SAM" id="MobiDB-lite"/>
    </source>
</evidence>
<feature type="region of interest" description="Disordered" evidence="1">
    <location>
        <begin position="198"/>
        <end position="226"/>
    </location>
</feature>
<feature type="region of interest" description="Disordered" evidence="1">
    <location>
        <begin position="1"/>
        <end position="36"/>
    </location>
</feature>
<protein>
    <submittedName>
        <fullName evidence="2">Uncharacterized protein</fullName>
    </submittedName>
</protein>
<feature type="compositionally biased region" description="Basic residues" evidence="1">
    <location>
        <begin position="90"/>
        <end position="101"/>
    </location>
</feature>
<dbReference type="EMBL" id="WIGO01000153">
    <property type="protein sequence ID" value="KAF6826496.1"/>
    <property type="molecule type" value="Genomic_DNA"/>
</dbReference>
<name>A0A8H6K983_9PEZI</name>
<gene>
    <name evidence="2" type="ORF">CPLU01_09613</name>
</gene>
<reference evidence="2" key="1">
    <citation type="journal article" date="2020" name="Phytopathology">
        <title>Genome Sequence Resources of Colletotrichum truncatum, C. plurivorum, C. musicola, and C. sojae: Four Species Pathogenic to Soybean (Glycine max).</title>
        <authorList>
            <person name="Rogerio F."/>
            <person name="Boufleur T.R."/>
            <person name="Ciampi-Guillardi M."/>
            <person name="Sukno S.A."/>
            <person name="Thon M.R."/>
            <person name="Massola Junior N.S."/>
            <person name="Baroncelli R."/>
        </authorList>
    </citation>
    <scope>NUCLEOTIDE SEQUENCE</scope>
    <source>
        <strain evidence="2">LFN00145</strain>
    </source>
</reference>
<evidence type="ECO:0000313" key="2">
    <source>
        <dbReference type="EMBL" id="KAF6826496.1"/>
    </source>
</evidence>
<evidence type="ECO:0000313" key="3">
    <source>
        <dbReference type="Proteomes" id="UP000654918"/>
    </source>
</evidence>
<dbReference type="Proteomes" id="UP000654918">
    <property type="component" value="Unassembled WGS sequence"/>
</dbReference>
<sequence>MHTDSKARRLSTTPMTPAPAPHIRRLPYPARPKTAYPAANPSSNFVIAHVERATLSAFSRRLPVEPPSQALPASTSLSQPRAVHTISSAKSKRARKKHGRQRQSIVSQRLPAFPDGVMDHGTNHQVHYCFSSSQRFPSCKTAISGELHTLAAQPKFPDGNTFAPNGPVLPDCPFWPLCITVHSTNVEPPPTRRVLQKAPPTLGGPPSHGQHREVKLTTGGRTKRPSASTLRYYTESMMGTSGLLPIGSGISGMAMASHGMAAHPPKERGRARDGSIVGGATPKAATS</sequence>
<feature type="compositionally biased region" description="Basic and acidic residues" evidence="1">
    <location>
        <begin position="264"/>
        <end position="273"/>
    </location>
</feature>
<accession>A0A8H6K983</accession>
<comment type="caution">
    <text evidence="2">The sequence shown here is derived from an EMBL/GenBank/DDBJ whole genome shotgun (WGS) entry which is preliminary data.</text>
</comment>
<feature type="region of interest" description="Disordered" evidence="1">
    <location>
        <begin position="260"/>
        <end position="287"/>
    </location>
</feature>
<keyword evidence="3" id="KW-1185">Reference proteome</keyword>
<dbReference type="AlphaFoldDB" id="A0A8H6K983"/>
<proteinExistence type="predicted"/>
<organism evidence="2 3">
    <name type="scientific">Colletotrichum plurivorum</name>
    <dbReference type="NCBI Taxonomy" id="2175906"/>
    <lineage>
        <taxon>Eukaryota</taxon>
        <taxon>Fungi</taxon>
        <taxon>Dikarya</taxon>
        <taxon>Ascomycota</taxon>
        <taxon>Pezizomycotina</taxon>
        <taxon>Sordariomycetes</taxon>
        <taxon>Hypocreomycetidae</taxon>
        <taxon>Glomerellales</taxon>
        <taxon>Glomerellaceae</taxon>
        <taxon>Colletotrichum</taxon>
        <taxon>Colletotrichum orchidearum species complex</taxon>
    </lineage>
</organism>